<keyword evidence="3" id="KW-1185">Reference proteome</keyword>
<gene>
    <name evidence="2" type="ORF">RFI_10889</name>
</gene>
<keyword evidence="1" id="KW-0812">Transmembrane</keyword>
<accession>X6NJT8</accession>
<dbReference type="EMBL" id="ASPP01007992">
    <property type="protein sequence ID" value="ETO26246.1"/>
    <property type="molecule type" value="Genomic_DNA"/>
</dbReference>
<keyword evidence="1" id="KW-1133">Transmembrane helix</keyword>
<protein>
    <submittedName>
        <fullName evidence="2">Uncharacterized protein</fullName>
    </submittedName>
</protein>
<dbReference type="Proteomes" id="UP000023152">
    <property type="component" value="Unassembled WGS sequence"/>
</dbReference>
<proteinExistence type="predicted"/>
<sequence length="264" mass="30212">MKNKLNKYRSKTHKLFSSVTRVQIEVYILNNQSNPLKSVIAPIRCGIPCPFLLLQFVGVCKLYFGVFIAIIILKSAASRKSVRVSHFKVLFGGGTTHVCSKERGEKRWKHNIIYFYKNEKIKTKKVKFRVVEWEKPILFELISLKKVSGLEIFQIILTVLFFTTQSLESYFAFQRDQLVSPLLTCRCGSKLMETATAETESEQVTEREVVRISSGCPCCISSSGMQSGRRAWRIKYCGCGSKEKRESLQMTRIKIERQTSIVVG</sequence>
<organism evidence="2 3">
    <name type="scientific">Reticulomyxa filosa</name>
    <dbReference type="NCBI Taxonomy" id="46433"/>
    <lineage>
        <taxon>Eukaryota</taxon>
        <taxon>Sar</taxon>
        <taxon>Rhizaria</taxon>
        <taxon>Retaria</taxon>
        <taxon>Foraminifera</taxon>
        <taxon>Monothalamids</taxon>
        <taxon>Reticulomyxidae</taxon>
        <taxon>Reticulomyxa</taxon>
    </lineage>
</organism>
<evidence type="ECO:0000313" key="3">
    <source>
        <dbReference type="Proteomes" id="UP000023152"/>
    </source>
</evidence>
<reference evidence="2 3" key="1">
    <citation type="journal article" date="2013" name="Curr. Biol.">
        <title>The Genome of the Foraminiferan Reticulomyxa filosa.</title>
        <authorList>
            <person name="Glockner G."/>
            <person name="Hulsmann N."/>
            <person name="Schleicher M."/>
            <person name="Noegel A.A."/>
            <person name="Eichinger L."/>
            <person name="Gallinger C."/>
            <person name="Pawlowski J."/>
            <person name="Sierra R."/>
            <person name="Euteneuer U."/>
            <person name="Pillet L."/>
            <person name="Moustafa A."/>
            <person name="Platzer M."/>
            <person name="Groth M."/>
            <person name="Szafranski K."/>
            <person name="Schliwa M."/>
        </authorList>
    </citation>
    <scope>NUCLEOTIDE SEQUENCE [LARGE SCALE GENOMIC DNA]</scope>
</reference>
<keyword evidence="1" id="KW-0472">Membrane</keyword>
<evidence type="ECO:0000256" key="1">
    <source>
        <dbReference type="SAM" id="Phobius"/>
    </source>
</evidence>
<feature type="transmembrane region" description="Helical" evidence="1">
    <location>
        <begin position="52"/>
        <end position="73"/>
    </location>
</feature>
<evidence type="ECO:0000313" key="2">
    <source>
        <dbReference type="EMBL" id="ETO26246.1"/>
    </source>
</evidence>
<name>X6NJT8_RETFI</name>
<dbReference type="AlphaFoldDB" id="X6NJT8"/>
<comment type="caution">
    <text evidence="2">The sequence shown here is derived from an EMBL/GenBank/DDBJ whole genome shotgun (WGS) entry which is preliminary data.</text>
</comment>